<feature type="coiled-coil region" evidence="8">
    <location>
        <begin position="558"/>
        <end position="609"/>
    </location>
</feature>
<evidence type="ECO:0000256" key="7">
    <source>
        <dbReference type="ARBA" id="ARBA00023306"/>
    </source>
</evidence>
<dbReference type="Gene3D" id="1.25.10.10">
    <property type="entry name" value="Leucine-rich Repeat Variant"/>
    <property type="match status" value="1"/>
</dbReference>
<evidence type="ECO:0000256" key="5">
    <source>
        <dbReference type="ARBA" id="ARBA00022776"/>
    </source>
</evidence>
<dbReference type="OrthoDB" id="27187at2759"/>
<evidence type="ECO:0000313" key="12">
    <source>
        <dbReference type="Proteomes" id="UP000728032"/>
    </source>
</evidence>
<keyword evidence="7" id="KW-0131">Cell cycle</keyword>
<evidence type="ECO:0000256" key="8">
    <source>
        <dbReference type="SAM" id="Coils"/>
    </source>
</evidence>
<dbReference type="Pfam" id="PF12719">
    <property type="entry name" value="Cnd3"/>
    <property type="match status" value="1"/>
</dbReference>
<dbReference type="EMBL" id="CAJPVJ010002762">
    <property type="protein sequence ID" value="CAG2166755.1"/>
    <property type="molecule type" value="Genomic_DNA"/>
</dbReference>
<dbReference type="AlphaFoldDB" id="A0A7R9LUF8"/>
<evidence type="ECO:0000256" key="6">
    <source>
        <dbReference type="ARBA" id="ARBA00023067"/>
    </source>
</evidence>
<organism evidence="11">
    <name type="scientific">Oppiella nova</name>
    <dbReference type="NCBI Taxonomy" id="334625"/>
    <lineage>
        <taxon>Eukaryota</taxon>
        <taxon>Metazoa</taxon>
        <taxon>Ecdysozoa</taxon>
        <taxon>Arthropoda</taxon>
        <taxon>Chelicerata</taxon>
        <taxon>Arachnida</taxon>
        <taxon>Acari</taxon>
        <taxon>Acariformes</taxon>
        <taxon>Sarcoptiformes</taxon>
        <taxon>Oribatida</taxon>
        <taxon>Brachypylina</taxon>
        <taxon>Oppioidea</taxon>
        <taxon>Oppiidae</taxon>
        <taxon>Oppiella</taxon>
    </lineage>
</organism>
<feature type="region of interest" description="Disordered" evidence="9">
    <location>
        <begin position="83"/>
        <end position="126"/>
    </location>
</feature>
<gene>
    <name evidence="11" type="ORF">ONB1V03_LOCUS6270</name>
</gene>
<dbReference type="Proteomes" id="UP000728032">
    <property type="component" value="Unassembled WGS sequence"/>
</dbReference>
<dbReference type="InterPro" id="IPR025977">
    <property type="entry name" value="Cnd3_C"/>
</dbReference>
<keyword evidence="3" id="KW-0158">Chromosome</keyword>
<keyword evidence="6" id="KW-0226">DNA condensation</keyword>
<feature type="region of interest" description="Disordered" evidence="9">
    <location>
        <begin position="530"/>
        <end position="549"/>
    </location>
</feature>
<dbReference type="GO" id="GO:0007076">
    <property type="term" value="P:mitotic chromosome condensation"/>
    <property type="evidence" value="ECO:0007669"/>
    <property type="project" value="InterPro"/>
</dbReference>
<protein>
    <recommendedName>
        <fullName evidence="10">Nuclear condensin complex subunit 3 C-terminal domain-containing protein</fullName>
    </recommendedName>
</protein>
<keyword evidence="5" id="KW-0498">Mitosis</keyword>
<feature type="compositionally biased region" description="Acidic residues" evidence="9">
    <location>
        <begin position="788"/>
        <end position="799"/>
    </location>
</feature>
<feature type="compositionally biased region" description="Basic and acidic residues" evidence="9">
    <location>
        <begin position="106"/>
        <end position="118"/>
    </location>
</feature>
<keyword evidence="4" id="KW-0132">Cell division</keyword>
<comment type="subcellular location">
    <subcellularLocation>
        <location evidence="1">Chromosome</location>
    </subcellularLocation>
</comment>
<evidence type="ECO:0000256" key="4">
    <source>
        <dbReference type="ARBA" id="ARBA00022618"/>
    </source>
</evidence>
<dbReference type="InterPro" id="IPR011989">
    <property type="entry name" value="ARM-like"/>
</dbReference>
<dbReference type="GO" id="GO:0005737">
    <property type="term" value="C:cytoplasm"/>
    <property type="evidence" value="ECO:0007669"/>
    <property type="project" value="TreeGrafter"/>
</dbReference>
<evidence type="ECO:0000256" key="2">
    <source>
        <dbReference type="ARBA" id="ARBA00006533"/>
    </source>
</evidence>
<proteinExistence type="inferred from homology"/>
<evidence type="ECO:0000259" key="10">
    <source>
        <dbReference type="Pfam" id="PF12719"/>
    </source>
</evidence>
<dbReference type="SUPFAM" id="SSF48371">
    <property type="entry name" value="ARM repeat"/>
    <property type="match status" value="1"/>
</dbReference>
<keyword evidence="8" id="KW-0175">Coiled coil</keyword>
<feature type="compositionally biased region" description="Polar residues" evidence="9">
    <location>
        <begin position="774"/>
        <end position="783"/>
    </location>
</feature>
<evidence type="ECO:0000256" key="3">
    <source>
        <dbReference type="ARBA" id="ARBA00022454"/>
    </source>
</evidence>
<accession>A0A7R9LUF8</accession>
<dbReference type="PANTHER" id="PTHR14418:SF5">
    <property type="entry name" value="CONDENSIN COMPLEX SUBUNIT 3"/>
    <property type="match status" value="1"/>
</dbReference>
<dbReference type="InterPro" id="IPR016024">
    <property type="entry name" value="ARM-type_fold"/>
</dbReference>
<feature type="compositionally biased region" description="Acidic residues" evidence="9">
    <location>
        <begin position="90"/>
        <end position="102"/>
    </location>
</feature>
<dbReference type="GO" id="GO:0051301">
    <property type="term" value="P:cell division"/>
    <property type="evidence" value="ECO:0007669"/>
    <property type="project" value="UniProtKB-KW"/>
</dbReference>
<feature type="region of interest" description="Disordered" evidence="9">
    <location>
        <begin position="751"/>
        <end position="799"/>
    </location>
</feature>
<dbReference type="GO" id="GO:0000796">
    <property type="term" value="C:condensin complex"/>
    <property type="evidence" value="ECO:0007669"/>
    <property type="project" value="InterPro"/>
</dbReference>
<dbReference type="EMBL" id="OC917587">
    <property type="protein sequence ID" value="CAD7647482.1"/>
    <property type="molecule type" value="Genomic_DNA"/>
</dbReference>
<feature type="domain" description="Nuclear condensin complex subunit 3 C-terminal" evidence="10">
    <location>
        <begin position="648"/>
        <end position="984"/>
    </location>
</feature>
<evidence type="ECO:0000256" key="9">
    <source>
        <dbReference type="SAM" id="MobiDB-lite"/>
    </source>
</evidence>
<name>A0A7R9LUF8_9ACAR</name>
<sequence>MDVDQIRHVFDNSQHLHKMQKCVLTESSYRISSRLLLNYRKKRELRRDILFTLNCDPKSPYTKHSIEFIANFLRSFCATKEDTNANSNDTNDETIIDEDTAAAEDTTNRSDQENKEPTDECDDELGMESLGSESFSRKDQSTASTAMDSTSLIKDEPTFADIVIKEQLIGFLLNAKPHIRYNCCLLIRKLFTDLEDMDLDVYEKLKKSLLDRLRDKDKTIRSAAALALHRFQEADKRSDLVSDALKFHLRTDPDFRVRQSCLQSLQPSVASIDEFINSTRDVKDIIRKTAFTLIADKFDIKNFGIDKRLEILKNGLNERHIAVKKVVEIKLLPNWVKSYNGDFVALLYALDIQSDPLLVERMLYLYFDHIRKDVNQSTGRTGFHKFLDDFRDRTPLNTGSEEMPNSQPNTHEETVDAIDLIVPDLPHYCHYINVFVKQILVREYGLHDLMEFEFMFNQLLSMGELIDIGDEVQRQIIRKCMIDVLANEELFHRIHDYVSHLMKIFSQNTELNTFLEKTVDMIDAINSKSIVAEEPPPPPPSQPSQEVETNPEVIAEQMRQMEMEYAKLSVRIESLRDDMEAPECGESEANRIQELIGELSDKMKDIMERRLRMNTSQLMPPSQQSSQLSQIEPKTQKTLSEDPITLERCLQIFSGCLQFGDFKTVNPMILTLIEKMVIPCIPVSEIKVRNIAVKSLGLSCLISQELAKKYFALFVQVLNFDSDLPQETALKCIFDILCIHGLSCFDHKSRNKSMNKSKSNTMLTDDNENDKENQSINNNSRRSVANDGTEDMDEDNDRTIIDESDAEDVLCSESEGQNSDDEDEDSFLSLFIDLLEKHLNSELDAIKLITAQGIGKLFILGRMYSPQLLSKLIILWYDPDSSEELRQFLGVFLPIYSGVNMKANLKGENAFEECFIKTVETVYNEALNYVNLDNMINFVLELMSDEGHNVLAKSVANQIITRIGANGLDDTLCNKYYLRVLSVLRLTEMTKHDIKEYKLLIKKIERALNKQKVKTKLTVNRLQTIKLKIEKQIDVIKHNTSQVSIIEDFGSVSLSQSMSQSFSERSQVDETVLET</sequence>
<evidence type="ECO:0000256" key="1">
    <source>
        <dbReference type="ARBA" id="ARBA00004286"/>
    </source>
</evidence>
<comment type="similarity">
    <text evidence="2">Belongs to the CND3 (condensin subunit 3) family.</text>
</comment>
<dbReference type="PANTHER" id="PTHR14418">
    <property type="entry name" value="CONDENSIN COMPLEX SUBUNIT 3-RELATED"/>
    <property type="match status" value="1"/>
</dbReference>
<dbReference type="InterPro" id="IPR027165">
    <property type="entry name" value="CND3"/>
</dbReference>
<dbReference type="GO" id="GO:0000793">
    <property type="term" value="C:condensed chromosome"/>
    <property type="evidence" value="ECO:0007669"/>
    <property type="project" value="TreeGrafter"/>
</dbReference>
<reference evidence="11" key="1">
    <citation type="submission" date="2020-11" db="EMBL/GenBank/DDBJ databases">
        <authorList>
            <person name="Tran Van P."/>
        </authorList>
    </citation>
    <scope>NUCLEOTIDE SEQUENCE</scope>
</reference>
<evidence type="ECO:0000313" key="11">
    <source>
        <dbReference type="EMBL" id="CAD7647482.1"/>
    </source>
</evidence>
<keyword evidence="12" id="KW-1185">Reference proteome</keyword>